<organism evidence="1 2">
    <name type="scientific">Protopolystoma xenopodis</name>
    <dbReference type="NCBI Taxonomy" id="117903"/>
    <lineage>
        <taxon>Eukaryota</taxon>
        <taxon>Metazoa</taxon>
        <taxon>Spiralia</taxon>
        <taxon>Lophotrochozoa</taxon>
        <taxon>Platyhelminthes</taxon>
        <taxon>Monogenea</taxon>
        <taxon>Polyopisthocotylea</taxon>
        <taxon>Polystomatidea</taxon>
        <taxon>Polystomatidae</taxon>
        <taxon>Protopolystoma</taxon>
    </lineage>
</organism>
<sequence>MISLTTEVGRGAKQLCEMCQSLAAQVANSEPRRQVNEATRSTMTAISEMLQRATDCSMEGRQRTLGHAQNVSGRINRLVWRVTSDHQFTGQTARITEEAREA</sequence>
<gene>
    <name evidence="1" type="ORF">PXEA_LOCUS7200</name>
</gene>
<name>A0A448WK60_9PLAT</name>
<evidence type="ECO:0000313" key="1">
    <source>
        <dbReference type="EMBL" id="VEL13760.1"/>
    </source>
</evidence>
<dbReference type="Gene3D" id="1.20.120.230">
    <property type="entry name" value="Alpha-catenin/vinculin-like"/>
    <property type="match status" value="1"/>
</dbReference>
<evidence type="ECO:0008006" key="3">
    <source>
        <dbReference type="Google" id="ProtNLM"/>
    </source>
</evidence>
<reference evidence="1" key="1">
    <citation type="submission" date="2018-11" db="EMBL/GenBank/DDBJ databases">
        <authorList>
            <consortium name="Pathogen Informatics"/>
        </authorList>
    </citation>
    <scope>NUCLEOTIDE SEQUENCE</scope>
</reference>
<comment type="caution">
    <text evidence="1">The sequence shown here is derived from an EMBL/GenBank/DDBJ whole genome shotgun (WGS) entry which is preliminary data.</text>
</comment>
<evidence type="ECO:0000313" key="2">
    <source>
        <dbReference type="Proteomes" id="UP000784294"/>
    </source>
</evidence>
<dbReference type="Proteomes" id="UP000784294">
    <property type="component" value="Unassembled WGS sequence"/>
</dbReference>
<keyword evidence="2" id="KW-1185">Reference proteome</keyword>
<proteinExistence type="predicted"/>
<protein>
    <recommendedName>
        <fullName evidence="3">Vinculin</fullName>
    </recommendedName>
</protein>
<dbReference type="EMBL" id="CAAALY010018841">
    <property type="protein sequence ID" value="VEL13760.1"/>
    <property type="molecule type" value="Genomic_DNA"/>
</dbReference>
<accession>A0A448WK60</accession>
<dbReference type="AlphaFoldDB" id="A0A448WK60"/>